<keyword evidence="2" id="KW-1185">Reference proteome</keyword>
<proteinExistence type="predicted"/>
<evidence type="ECO:0000313" key="2">
    <source>
        <dbReference type="Proteomes" id="UP001165960"/>
    </source>
</evidence>
<organism evidence="1 2">
    <name type="scientific">Entomophthora muscae</name>
    <dbReference type="NCBI Taxonomy" id="34485"/>
    <lineage>
        <taxon>Eukaryota</taxon>
        <taxon>Fungi</taxon>
        <taxon>Fungi incertae sedis</taxon>
        <taxon>Zoopagomycota</taxon>
        <taxon>Entomophthoromycotina</taxon>
        <taxon>Entomophthoromycetes</taxon>
        <taxon>Entomophthorales</taxon>
        <taxon>Entomophthoraceae</taxon>
        <taxon>Entomophthora</taxon>
    </lineage>
</organism>
<accession>A0ACC2UHY6</accession>
<comment type="caution">
    <text evidence="1">The sequence shown here is derived from an EMBL/GenBank/DDBJ whole genome shotgun (WGS) entry which is preliminary data.</text>
</comment>
<protein>
    <submittedName>
        <fullName evidence="1">Uncharacterized protein</fullName>
    </submittedName>
</protein>
<reference evidence="1" key="1">
    <citation type="submission" date="2022-04" db="EMBL/GenBank/DDBJ databases">
        <title>Genome of the entomopathogenic fungus Entomophthora muscae.</title>
        <authorList>
            <person name="Elya C."/>
            <person name="Lovett B.R."/>
            <person name="Lee E."/>
            <person name="Macias A.M."/>
            <person name="Hajek A.E."/>
            <person name="De Bivort B.L."/>
            <person name="Kasson M.T."/>
            <person name="De Fine Licht H.H."/>
            <person name="Stajich J.E."/>
        </authorList>
    </citation>
    <scope>NUCLEOTIDE SEQUENCE</scope>
    <source>
        <strain evidence="1">Berkeley</strain>
    </source>
</reference>
<evidence type="ECO:0000313" key="1">
    <source>
        <dbReference type="EMBL" id="KAJ9086648.1"/>
    </source>
</evidence>
<dbReference type="Proteomes" id="UP001165960">
    <property type="component" value="Unassembled WGS sequence"/>
</dbReference>
<sequence length="108" mass="12716">MYLSHRSHQTLLKHLIITIQNISKVEDKHSPGSGSPHLADYLQRQYPSRAIFLPKLFCNRTNLLPSERRQDSDQILWLFNENPILLLPHKPRVKTWQLNKGIKKNIKI</sequence>
<gene>
    <name evidence="1" type="ORF">DSO57_1001440</name>
</gene>
<name>A0ACC2UHY6_9FUNG</name>
<dbReference type="EMBL" id="QTSX02000713">
    <property type="protein sequence ID" value="KAJ9086648.1"/>
    <property type="molecule type" value="Genomic_DNA"/>
</dbReference>